<comment type="caution">
    <text evidence="3">The sequence shown here is derived from an EMBL/GenBank/DDBJ whole genome shotgun (WGS) entry which is preliminary data.</text>
</comment>
<keyword evidence="2" id="KW-0560">Oxidoreductase</keyword>
<evidence type="ECO:0000313" key="4">
    <source>
        <dbReference type="Proteomes" id="UP001310594"/>
    </source>
</evidence>
<gene>
    <name evidence="3" type="ORF">LTR97_005020</name>
</gene>
<evidence type="ECO:0000256" key="2">
    <source>
        <dbReference type="ARBA" id="ARBA00023002"/>
    </source>
</evidence>
<dbReference type="PANTHER" id="PTHR43115">
    <property type="entry name" value="DEHYDROGENASE/REDUCTASE SDR FAMILY MEMBER 11"/>
    <property type="match status" value="1"/>
</dbReference>
<sequence>MAPEPTWEWPGYTKVIHRSVYSAIDPSNPGNSTAGKVVVVTGGGAGVGAEIARSFVRSGSKAVVILGRRESVLSAAKKELEALGSSKILTYAADVVDEAGLNKAFTATEEAVGKVDIVVACAGFMPEVVPAAIAEIGDWWKAFEVNVRGLLLTFRAWMPHKSNSTPSFIYVNAAGAHFAPVPGLSGYSPSKIAAASLIGHLQAENPDLHITNFHPGILETPMATKSQFAVTRDDISLPAGFAVWLASPAAAWTGGKFLWAHWDVDELIAMKNQIAQGNELVMTLNGWPKQVDVVVKA</sequence>
<comment type="similarity">
    <text evidence="1">Belongs to the short-chain dehydrogenases/reductases (SDR) family.</text>
</comment>
<evidence type="ECO:0000313" key="3">
    <source>
        <dbReference type="EMBL" id="KAK5700503.1"/>
    </source>
</evidence>
<evidence type="ECO:0008006" key="5">
    <source>
        <dbReference type="Google" id="ProtNLM"/>
    </source>
</evidence>
<name>A0AAN7W9D9_9PEZI</name>
<organism evidence="3 4">
    <name type="scientific">Elasticomyces elasticus</name>
    <dbReference type="NCBI Taxonomy" id="574655"/>
    <lineage>
        <taxon>Eukaryota</taxon>
        <taxon>Fungi</taxon>
        <taxon>Dikarya</taxon>
        <taxon>Ascomycota</taxon>
        <taxon>Pezizomycotina</taxon>
        <taxon>Dothideomycetes</taxon>
        <taxon>Dothideomycetidae</taxon>
        <taxon>Mycosphaerellales</taxon>
        <taxon>Teratosphaeriaceae</taxon>
        <taxon>Elasticomyces</taxon>
    </lineage>
</organism>
<dbReference type="Proteomes" id="UP001310594">
    <property type="component" value="Unassembled WGS sequence"/>
</dbReference>
<dbReference type="Gene3D" id="3.40.50.720">
    <property type="entry name" value="NAD(P)-binding Rossmann-like Domain"/>
    <property type="match status" value="1"/>
</dbReference>
<evidence type="ECO:0000256" key="1">
    <source>
        <dbReference type="ARBA" id="ARBA00006484"/>
    </source>
</evidence>
<dbReference type="EMBL" id="JAVRQU010000007">
    <property type="protein sequence ID" value="KAK5700503.1"/>
    <property type="molecule type" value="Genomic_DNA"/>
</dbReference>
<dbReference type="PANTHER" id="PTHR43115:SF4">
    <property type="entry name" value="DEHYDROGENASE_REDUCTASE SDR FAMILY MEMBER 11"/>
    <property type="match status" value="1"/>
</dbReference>
<accession>A0AAN7W9D9</accession>
<reference evidence="3" key="1">
    <citation type="submission" date="2023-08" db="EMBL/GenBank/DDBJ databases">
        <title>Black Yeasts Isolated from many extreme environments.</title>
        <authorList>
            <person name="Coleine C."/>
            <person name="Stajich J.E."/>
            <person name="Selbmann L."/>
        </authorList>
    </citation>
    <scope>NUCLEOTIDE SEQUENCE</scope>
    <source>
        <strain evidence="3">CCFEE 5810</strain>
    </source>
</reference>
<dbReference type="Pfam" id="PF00106">
    <property type="entry name" value="adh_short"/>
    <property type="match status" value="1"/>
</dbReference>
<dbReference type="InterPro" id="IPR036291">
    <property type="entry name" value="NAD(P)-bd_dom_sf"/>
</dbReference>
<proteinExistence type="inferred from homology"/>
<dbReference type="AlphaFoldDB" id="A0AAN7W9D9"/>
<dbReference type="InterPro" id="IPR002347">
    <property type="entry name" value="SDR_fam"/>
</dbReference>
<protein>
    <recommendedName>
        <fullName evidence="5">NAD(P)-binding protein</fullName>
    </recommendedName>
</protein>
<dbReference type="SUPFAM" id="SSF51735">
    <property type="entry name" value="NAD(P)-binding Rossmann-fold domains"/>
    <property type="match status" value="1"/>
</dbReference>
<dbReference type="GO" id="GO:0016491">
    <property type="term" value="F:oxidoreductase activity"/>
    <property type="evidence" value="ECO:0007669"/>
    <property type="project" value="UniProtKB-KW"/>
</dbReference>
<dbReference type="CDD" id="cd05233">
    <property type="entry name" value="SDR_c"/>
    <property type="match status" value="1"/>
</dbReference>
<dbReference type="PRINTS" id="PR00081">
    <property type="entry name" value="GDHRDH"/>
</dbReference>